<dbReference type="SUPFAM" id="SSF56112">
    <property type="entry name" value="Protein kinase-like (PK-like)"/>
    <property type="match status" value="1"/>
</dbReference>
<keyword evidence="7 10" id="KW-0067">ATP-binding</keyword>
<evidence type="ECO:0000256" key="6">
    <source>
        <dbReference type="ARBA" id="ARBA00022777"/>
    </source>
</evidence>
<dbReference type="GO" id="GO:0004674">
    <property type="term" value="F:protein serine/threonine kinase activity"/>
    <property type="evidence" value="ECO:0007669"/>
    <property type="project" value="UniProtKB-KW"/>
</dbReference>
<dbReference type="KEGG" id="bman:114252094"/>
<evidence type="ECO:0000259" key="13">
    <source>
        <dbReference type="PROSITE" id="PS50011"/>
    </source>
</evidence>
<dbReference type="PROSITE" id="PS00107">
    <property type="entry name" value="PROTEIN_KINASE_ATP"/>
    <property type="match status" value="1"/>
</dbReference>
<evidence type="ECO:0000313" key="15">
    <source>
        <dbReference type="RefSeq" id="XP_028042381.1"/>
    </source>
</evidence>
<dbReference type="PANTHER" id="PTHR24346">
    <property type="entry name" value="MAP/MICROTUBULE AFFINITY-REGULATING KINASE"/>
    <property type="match status" value="1"/>
</dbReference>
<keyword evidence="3 11" id="KW-0723">Serine/threonine-protein kinase</keyword>
<evidence type="ECO:0000256" key="10">
    <source>
        <dbReference type="PROSITE-ProRule" id="PRU10141"/>
    </source>
</evidence>
<keyword evidence="5 10" id="KW-0547">Nucleotide-binding</keyword>
<keyword evidence="4" id="KW-0808">Transferase</keyword>
<feature type="binding site" evidence="10">
    <location>
        <position position="37"/>
    </location>
    <ligand>
        <name>ATP</name>
        <dbReference type="ChEBI" id="CHEBI:30616"/>
    </ligand>
</feature>
<evidence type="ECO:0000256" key="5">
    <source>
        <dbReference type="ARBA" id="ARBA00022741"/>
    </source>
</evidence>
<accession>A0A6J2KJ59</accession>
<organism evidence="14 15">
    <name type="scientific">Bombyx mandarina</name>
    <name type="common">Wild silk moth</name>
    <name type="synonym">Wild silkworm</name>
    <dbReference type="NCBI Taxonomy" id="7092"/>
    <lineage>
        <taxon>Eukaryota</taxon>
        <taxon>Metazoa</taxon>
        <taxon>Ecdysozoa</taxon>
        <taxon>Arthropoda</taxon>
        <taxon>Hexapoda</taxon>
        <taxon>Insecta</taxon>
        <taxon>Pterygota</taxon>
        <taxon>Neoptera</taxon>
        <taxon>Endopterygota</taxon>
        <taxon>Lepidoptera</taxon>
        <taxon>Glossata</taxon>
        <taxon>Ditrysia</taxon>
        <taxon>Bombycoidea</taxon>
        <taxon>Bombycidae</taxon>
        <taxon>Bombycinae</taxon>
        <taxon>Bombyx</taxon>
    </lineage>
</organism>
<dbReference type="GeneID" id="114252094"/>
<dbReference type="InterPro" id="IPR008271">
    <property type="entry name" value="Ser/Thr_kinase_AS"/>
</dbReference>
<protein>
    <recommendedName>
        <fullName evidence="2">non-specific serine/threonine protein kinase</fullName>
        <ecNumber evidence="2">2.7.11.1</ecNumber>
    </recommendedName>
</protein>
<dbReference type="InterPro" id="IPR000719">
    <property type="entry name" value="Prot_kinase_dom"/>
</dbReference>
<feature type="domain" description="Protein kinase" evidence="13">
    <location>
        <begin position="8"/>
        <end position="266"/>
    </location>
</feature>
<dbReference type="GO" id="GO:0035556">
    <property type="term" value="P:intracellular signal transduction"/>
    <property type="evidence" value="ECO:0007669"/>
    <property type="project" value="TreeGrafter"/>
</dbReference>
<name>A0A6J2KJ59_BOMMA</name>
<evidence type="ECO:0000313" key="14">
    <source>
        <dbReference type="Proteomes" id="UP000504629"/>
    </source>
</evidence>
<evidence type="ECO:0000256" key="9">
    <source>
        <dbReference type="ARBA" id="ARBA00048679"/>
    </source>
</evidence>
<sequence>MTEFVEGWVVAQVLGEGAYGEVRLLVHGASGAAVAVKAAQGSGGAREAALQRALRHPHVLRCLGERTHLQHHYVFLEYAQGGELFDRIEPDVGMDSDTARRYWRETLSGLEYLHARGVAHRDIKPENLLLDHHDRVKISDFGLATVFRHGGRERMLSRVCGTPPYAAPEVLSAAQRPYRAAPADLWSAAVVLVAMLAGELPWERASHSDARYAAWVAGAAGAADSAKAGAPWHKLPLRCASLLRAALHPDPARRPALADVLAHPWTRDRTSGPLREEPRAWCSQPSCGPGPASPDELSQDDMEALLWHSQPAHADELVVEAAVSQRLVRRRTRVWLRCGAREALAALEEAARAAGLALRVRAWAAPLPPGHEARAVLEFRRSRGCGLQFKRCFLRLRAALQPLAAPAPALGPALPLAEPMLQDAAPGPAD</sequence>
<comment type="catalytic activity">
    <reaction evidence="9">
        <text>L-seryl-[protein] + ATP = O-phospho-L-seryl-[protein] + ADP + H(+)</text>
        <dbReference type="Rhea" id="RHEA:17989"/>
        <dbReference type="Rhea" id="RHEA-COMP:9863"/>
        <dbReference type="Rhea" id="RHEA-COMP:11604"/>
        <dbReference type="ChEBI" id="CHEBI:15378"/>
        <dbReference type="ChEBI" id="CHEBI:29999"/>
        <dbReference type="ChEBI" id="CHEBI:30616"/>
        <dbReference type="ChEBI" id="CHEBI:83421"/>
        <dbReference type="ChEBI" id="CHEBI:456216"/>
        <dbReference type="EC" id="2.7.11.1"/>
    </reaction>
</comment>
<evidence type="ECO:0000256" key="12">
    <source>
        <dbReference type="SAM" id="MobiDB-lite"/>
    </source>
</evidence>
<dbReference type="PANTHER" id="PTHR24346:SF107">
    <property type="entry name" value="SERINE_THREONINE-PROTEIN KINASE CHK1"/>
    <property type="match status" value="1"/>
</dbReference>
<dbReference type="OrthoDB" id="539158at2759"/>
<evidence type="ECO:0000256" key="7">
    <source>
        <dbReference type="ARBA" id="ARBA00022840"/>
    </source>
</evidence>
<evidence type="ECO:0000256" key="3">
    <source>
        <dbReference type="ARBA" id="ARBA00022527"/>
    </source>
</evidence>
<comment type="similarity">
    <text evidence="1">Belongs to the protein kinase superfamily. CAMK Ser/Thr protein kinase family. NIM1 subfamily.</text>
</comment>
<dbReference type="PROSITE" id="PS00108">
    <property type="entry name" value="PROTEIN_KINASE_ST"/>
    <property type="match status" value="1"/>
</dbReference>
<dbReference type="PROSITE" id="PS50011">
    <property type="entry name" value="PROTEIN_KINASE_DOM"/>
    <property type="match status" value="1"/>
</dbReference>
<dbReference type="Gene3D" id="1.10.510.10">
    <property type="entry name" value="Transferase(Phosphotransferase) domain 1"/>
    <property type="match status" value="1"/>
</dbReference>
<feature type="region of interest" description="Disordered" evidence="12">
    <location>
        <begin position="267"/>
        <end position="297"/>
    </location>
</feature>
<dbReference type="GO" id="GO:0005524">
    <property type="term" value="F:ATP binding"/>
    <property type="evidence" value="ECO:0007669"/>
    <property type="project" value="UniProtKB-UniRule"/>
</dbReference>
<dbReference type="GO" id="GO:0005737">
    <property type="term" value="C:cytoplasm"/>
    <property type="evidence" value="ECO:0007669"/>
    <property type="project" value="TreeGrafter"/>
</dbReference>
<keyword evidence="14" id="KW-1185">Reference proteome</keyword>
<gene>
    <name evidence="15" type="primary">LOC114252094</name>
</gene>
<dbReference type="InterPro" id="IPR017441">
    <property type="entry name" value="Protein_kinase_ATP_BS"/>
</dbReference>
<comment type="catalytic activity">
    <reaction evidence="8">
        <text>L-threonyl-[protein] + ATP = O-phospho-L-threonyl-[protein] + ADP + H(+)</text>
        <dbReference type="Rhea" id="RHEA:46608"/>
        <dbReference type="Rhea" id="RHEA-COMP:11060"/>
        <dbReference type="Rhea" id="RHEA-COMP:11605"/>
        <dbReference type="ChEBI" id="CHEBI:15378"/>
        <dbReference type="ChEBI" id="CHEBI:30013"/>
        <dbReference type="ChEBI" id="CHEBI:30616"/>
        <dbReference type="ChEBI" id="CHEBI:61977"/>
        <dbReference type="ChEBI" id="CHEBI:456216"/>
        <dbReference type="EC" id="2.7.11.1"/>
    </reaction>
</comment>
<dbReference type="Pfam" id="PF00069">
    <property type="entry name" value="Pkinase"/>
    <property type="match status" value="1"/>
</dbReference>
<dbReference type="CTD" id="2922"/>
<dbReference type="FunFam" id="1.10.510.10:FF:000571">
    <property type="entry name" value="Maternal embryonic leucine zipper kinase"/>
    <property type="match status" value="1"/>
</dbReference>
<dbReference type="AlphaFoldDB" id="A0A6J2KJ59"/>
<dbReference type="SMART" id="SM00220">
    <property type="entry name" value="S_TKc"/>
    <property type="match status" value="1"/>
</dbReference>
<dbReference type="RefSeq" id="XP_028042381.1">
    <property type="nucleotide sequence ID" value="XM_028186580.1"/>
</dbReference>
<evidence type="ECO:0000256" key="1">
    <source>
        <dbReference type="ARBA" id="ARBA00010791"/>
    </source>
</evidence>
<feature type="compositionally biased region" description="Basic and acidic residues" evidence="12">
    <location>
        <begin position="267"/>
        <end position="279"/>
    </location>
</feature>
<reference evidence="15" key="1">
    <citation type="submission" date="2025-08" db="UniProtKB">
        <authorList>
            <consortium name="RefSeq"/>
        </authorList>
    </citation>
    <scope>IDENTIFICATION</scope>
    <source>
        <tissue evidence="15">Silk gland</tissue>
    </source>
</reference>
<proteinExistence type="inferred from homology"/>
<evidence type="ECO:0000256" key="4">
    <source>
        <dbReference type="ARBA" id="ARBA00022679"/>
    </source>
</evidence>
<evidence type="ECO:0000256" key="11">
    <source>
        <dbReference type="RuleBase" id="RU000304"/>
    </source>
</evidence>
<dbReference type="Proteomes" id="UP000504629">
    <property type="component" value="Unplaced"/>
</dbReference>
<keyword evidence="6 15" id="KW-0418">Kinase</keyword>
<dbReference type="InterPro" id="IPR011009">
    <property type="entry name" value="Kinase-like_dom_sf"/>
</dbReference>
<dbReference type="EC" id="2.7.11.1" evidence="2"/>
<evidence type="ECO:0000256" key="8">
    <source>
        <dbReference type="ARBA" id="ARBA00047899"/>
    </source>
</evidence>
<evidence type="ECO:0000256" key="2">
    <source>
        <dbReference type="ARBA" id="ARBA00012513"/>
    </source>
</evidence>